<dbReference type="PANTHER" id="PTHR14005:SF0">
    <property type="entry name" value="EUKARYOTIC TRANSLATION INITIATION FACTOR 3 SUBUNIT A"/>
    <property type="match status" value="1"/>
</dbReference>
<dbReference type="STRING" id="1382522.W6MF96"/>
<dbReference type="GO" id="GO:0002188">
    <property type="term" value="P:translation reinitiation"/>
    <property type="evidence" value="ECO:0007669"/>
    <property type="project" value="EnsemblFungi"/>
</dbReference>
<dbReference type="GO" id="GO:0003743">
    <property type="term" value="F:translation initiation factor activity"/>
    <property type="evidence" value="ECO:0007669"/>
    <property type="project" value="UniProtKB-UniRule"/>
</dbReference>
<proteinExistence type="inferred from homology"/>
<evidence type="ECO:0000256" key="8">
    <source>
        <dbReference type="SAM" id="MobiDB-lite"/>
    </source>
</evidence>
<keyword evidence="3 7" id="KW-0396">Initiation factor</keyword>
<evidence type="ECO:0000256" key="5">
    <source>
        <dbReference type="ARBA" id="ARBA00022917"/>
    </source>
</evidence>
<comment type="similarity">
    <text evidence="7">Belongs to the eIF-3 subunit A family.</text>
</comment>
<feature type="compositionally biased region" description="Basic and acidic residues" evidence="8">
    <location>
        <begin position="853"/>
        <end position="874"/>
    </location>
</feature>
<dbReference type="HOGENOM" id="CLU_002096_2_1_1"/>
<accession>W6MF96</accession>
<comment type="function">
    <text evidence="7">RNA-binding component of the eukaryotic translation initiation factor 3 (eIF-3) complex, which is involved in protein synthesis of a specialized repertoire of mRNAs and, together with other initiation factors, stimulates binding of mRNA and methionyl-tRNAi to the 40S ribosome. The eIF-3 complex specifically targets and initiates translation of a subset of mRNAs involved in cell proliferation.</text>
</comment>
<dbReference type="InterPro" id="IPR000717">
    <property type="entry name" value="PCI_dom"/>
</dbReference>
<comment type="subcellular location">
    <subcellularLocation>
        <location evidence="1 7">Cytoplasm</location>
    </subcellularLocation>
</comment>
<comment type="subunit">
    <text evidence="7">Component of the eukaryotic translation initiation factor 3 (eIF-3) complex.</text>
</comment>
<keyword evidence="6 7" id="KW-0175">Coiled coil</keyword>
<feature type="compositionally biased region" description="Basic and acidic residues" evidence="8">
    <location>
        <begin position="798"/>
        <end position="844"/>
    </location>
</feature>
<dbReference type="AlphaFoldDB" id="W6MF96"/>
<feature type="coiled-coil region" evidence="7">
    <location>
        <begin position="673"/>
        <end position="700"/>
    </location>
</feature>
<dbReference type="OrthoDB" id="18884at2759"/>
<sequence length="928" mass="106795">MAPPAFSRPDNVLKRAEDLIGVNQSDAALQTLYELITSKRTRSFSPAELEPVAILFVTLAVELRNAKLVKDGLHQYKKNVQAGSTGLPSVEVVVKKFIELSEAQLSAAQEKADAVAVTEDDLEAVEPSPEDILLSSVSTDDTRDRSDRELVNPSLRFLWEAYRTVLDILRNNSKLEQTYAFVVSQAFQFCLKYNRKTEFRRLCDFLRAHILAAAQKTPGHQAVNPIDLSDPDTLQRHLEMRFQQLNVSVKLELWQESFRTVEDVHTLLISSKRQPRPSMMVNYYENMAKIFAVSNNSLFRAAAWQKFFNLYSQSPLATDKDLKHYASVYLLSTLAIPQDSRVTTANDDFGRRKKARLASLLNLSKVPTRESLIESVLSKKLLKIVDPSLARFYDLIEADFHPLSFATKSKAIFAEIESNKDFASYIRPLTEVILTRLFEQVSQVYESIKLDFLVRLSTFEGAFKLTPSEIETLLIEAGQKNLLAVKINHDAKVVSFRSDPFEDASTVSDLTITKQLQPSPAELIRHQLSTLAKSLTESLRILDPTISESEKENRAEALQKANAEFENERAEIVSRYEIVDARKEKRSEENRRKEEEQARARLEKLAAERKAEQERMEQEAERRRLEKLEREKQEITEREKRKAVEEINAKGIIKVDLDDLDNIDPDRLKGMQLQQLEKERKEMEEKLKSTARKFDHIERAQRKFELSLLEKDSEIQKVKDLEDYEAMKSKLLAQAKKDHDESLKLRDRLKRTVPDYTSFVSKIREEKSATLIKLREDARKNLEAAKAERVQQIISERKARAEAEKREREEAERRAEFERKEAERINEERERARVEEEQKAEKARANLSFSEIQRLKREQQFREPSGGRDFEAPPRKGSGLPPPSEFSAPPRRQFEPVSQPSYGAPAPASDKPMSFAEKMRLKRMQGGR</sequence>
<evidence type="ECO:0000313" key="10">
    <source>
        <dbReference type="EMBL" id="CDK24399.1"/>
    </source>
</evidence>
<evidence type="ECO:0000256" key="3">
    <source>
        <dbReference type="ARBA" id="ARBA00022540"/>
    </source>
</evidence>
<keyword evidence="2 7" id="KW-0963">Cytoplasm</keyword>
<dbReference type="GO" id="GO:0043614">
    <property type="term" value="C:multi-eIF complex"/>
    <property type="evidence" value="ECO:0007669"/>
    <property type="project" value="EnsemblFungi"/>
</dbReference>
<keyword evidence="11" id="KW-1185">Reference proteome</keyword>
<dbReference type="HAMAP" id="MF_03000">
    <property type="entry name" value="eIF3a"/>
    <property type="match status" value="1"/>
</dbReference>
<dbReference type="Gene3D" id="4.10.860.10">
    <property type="entry name" value="UVR domain"/>
    <property type="match status" value="1"/>
</dbReference>
<protein>
    <recommendedName>
        <fullName evidence="7">Eukaryotic translation initiation factor 3 subunit A</fullName>
        <shortName evidence="7">eIF3a</shortName>
    </recommendedName>
    <alternativeName>
        <fullName evidence="7">Eukaryotic translation initiation factor 3 110 kDa subunit homolog</fullName>
        <shortName evidence="7">eIF3 p110</shortName>
    </alternativeName>
    <alternativeName>
        <fullName evidence="7">Translation initiation factor eIF3, p110 subunit homolog</fullName>
    </alternativeName>
</protein>
<feature type="region of interest" description="Disordered" evidence="8">
    <location>
        <begin position="798"/>
        <end position="928"/>
    </location>
</feature>
<evidence type="ECO:0000256" key="2">
    <source>
        <dbReference type="ARBA" id="ARBA00022490"/>
    </source>
</evidence>
<name>W6MF96_9ASCO</name>
<evidence type="ECO:0000259" key="9">
    <source>
        <dbReference type="PROSITE" id="PS50250"/>
    </source>
</evidence>
<dbReference type="GO" id="GO:0071541">
    <property type="term" value="C:eukaryotic translation initiation factor 3 complex, eIF3m"/>
    <property type="evidence" value="ECO:0007669"/>
    <property type="project" value="EnsemblFungi"/>
</dbReference>
<dbReference type="PROSITE" id="PS50250">
    <property type="entry name" value="PCI"/>
    <property type="match status" value="1"/>
</dbReference>
<dbReference type="GO" id="GO:0003729">
    <property type="term" value="F:mRNA binding"/>
    <property type="evidence" value="ECO:0007669"/>
    <property type="project" value="TreeGrafter"/>
</dbReference>
<dbReference type="PANTHER" id="PTHR14005">
    <property type="entry name" value="EUKARYOTIC TRANSLATION INITIATION FACTOR 3, THETA SUBUNIT"/>
    <property type="match status" value="1"/>
</dbReference>
<dbReference type="FunFam" id="4.10.860.10:FF:000001">
    <property type="entry name" value="Eukaryotic translation initiation factor 3 subunit A"/>
    <property type="match status" value="1"/>
</dbReference>
<evidence type="ECO:0000256" key="6">
    <source>
        <dbReference type="ARBA" id="ARBA00023054"/>
    </source>
</evidence>
<feature type="coiled-coil region" evidence="7">
    <location>
        <begin position="548"/>
        <end position="648"/>
    </location>
</feature>
<dbReference type="InterPro" id="IPR054711">
    <property type="entry name" value="eIF3a_PCI_TPR-like"/>
</dbReference>
<keyword evidence="5 7" id="KW-0648">Protein biosynthesis</keyword>
<organism evidence="10 11">
    <name type="scientific">Kuraishia capsulata CBS 1993</name>
    <dbReference type="NCBI Taxonomy" id="1382522"/>
    <lineage>
        <taxon>Eukaryota</taxon>
        <taxon>Fungi</taxon>
        <taxon>Dikarya</taxon>
        <taxon>Ascomycota</taxon>
        <taxon>Saccharomycotina</taxon>
        <taxon>Pichiomycetes</taxon>
        <taxon>Pichiales</taxon>
        <taxon>Pichiaceae</taxon>
        <taxon>Kuraishia</taxon>
    </lineage>
</organism>
<dbReference type="EMBL" id="HG793125">
    <property type="protein sequence ID" value="CDK24399.1"/>
    <property type="molecule type" value="Genomic_DNA"/>
</dbReference>
<gene>
    <name evidence="7" type="primary">TIF32</name>
    <name evidence="10" type="ORF">KUCA_T00000361001</name>
</gene>
<dbReference type="GO" id="GO:0016282">
    <property type="term" value="C:eukaryotic 43S preinitiation complex"/>
    <property type="evidence" value="ECO:0007669"/>
    <property type="project" value="UniProtKB-UniRule"/>
</dbReference>
<reference evidence="10" key="1">
    <citation type="submission" date="2013-12" db="EMBL/GenBank/DDBJ databases">
        <authorList>
            <person name="Genoscope - CEA"/>
        </authorList>
    </citation>
    <scope>NUCLEOTIDE SEQUENCE</scope>
    <source>
        <strain evidence="10">CBS 1993</strain>
    </source>
</reference>
<dbReference type="GO" id="GO:0071540">
    <property type="term" value="C:eukaryotic translation initiation factor 3 complex, eIF3e"/>
    <property type="evidence" value="ECO:0007669"/>
    <property type="project" value="EnsemblFungi"/>
</dbReference>
<keyword evidence="4 7" id="KW-0694">RNA-binding</keyword>
<reference evidence="10" key="2">
    <citation type="submission" date="2014-02" db="EMBL/GenBank/DDBJ databases">
        <title>Complete DNA sequence of /Kuraishia capsulata/ illustrates novel genomic features among budding yeasts (/Saccharomycotina/).</title>
        <authorList>
            <person name="Morales L."/>
            <person name="Noel B."/>
            <person name="Porcel B."/>
            <person name="Marcet-Houben M."/>
            <person name="Hullo M-F."/>
            <person name="Sacerdot C."/>
            <person name="Tekaia F."/>
            <person name="Leh-Louis V."/>
            <person name="Despons L."/>
            <person name="Khanna V."/>
            <person name="Aury J-M."/>
            <person name="Barbe V."/>
            <person name="Couloux A."/>
            <person name="Labadie K."/>
            <person name="Pelletier E."/>
            <person name="Souciet J-L."/>
            <person name="Boekhout T."/>
            <person name="Gabaldon T."/>
            <person name="Wincker P."/>
            <person name="Dujon B."/>
        </authorList>
    </citation>
    <scope>NUCLEOTIDE SEQUENCE</scope>
    <source>
        <strain evidence="10">CBS 1993</strain>
    </source>
</reference>
<evidence type="ECO:0000256" key="7">
    <source>
        <dbReference type="HAMAP-Rule" id="MF_03000"/>
    </source>
</evidence>
<dbReference type="InterPro" id="IPR027512">
    <property type="entry name" value="EIF3A"/>
</dbReference>
<feature type="domain" description="PCI" evidence="9">
    <location>
        <begin position="322"/>
        <end position="501"/>
    </location>
</feature>
<dbReference type="Pfam" id="PF22591">
    <property type="entry name" value="eIF3a_PCI_TPR-like"/>
    <property type="match status" value="1"/>
</dbReference>
<dbReference type="GO" id="GO:0000131">
    <property type="term" value="C:incipient cellular bud site"/>
    <property type="evidence" value="ECO:0007669"/>
    <property type="project" value="EnsemblFungi"/>
</dbReference>
<dbReference type="Gene3D" id="1.25.40.860">
    <property type="match status" value="2"/>
</dbReference>
<dbReference type="GO" id="GO:0033290">
    <property type="term" value="C:eukaryotic 48S preinitiation complex"/>
    <property type="evidence" value="ECO:0007669"/>
    <property type="project" value="UniProtKB-UniRule"/>
</dbReference>
<dbReference type="GO" id="GO:0010494">
    <property type="term" value="C:cytoplasmic stress granule"/>
    <property type="evidence" value="ECO:0007669"/>
    <property type="project" value="EnsemblFungi"/>
</dbReference>
<dbReference type="SMART" id="SM00088">
    <property type="entry name" value="PINT"/>
    <property type="match status" value="1"/>
</dbReference>
<dbReference type="GO" id="GO:0001732">
    <property type="term" value="P:formation of cytoplasmic translation initiation complex"/>
    <property type="evidence" value="ECO:0007669"/>
    <property type="project" value="UniProtKB-UniRule"/>
</dbReference>
<evidence type="ECO:0000256" key="4">
    <source>
        <dbReference type="ARBA" id="ARBA00022884"/>
    </source>
</evidence>
<evidence type="ECO:0000256" key="1">
    <source>
        <dbReference type="ARBA" id="ARBA00004496"/>
    </source>
</evidence>
<evidence type="ECO:0000313" key="11">
    <source>
        <dbReference type="Proteomes" id="UP000019384"/>
    </source>
</evidence>
<dbReference type="Proteomes" id="UP000019384">
    <property type="component" value="Unassembled WGS sequence"/>
</dbReference>
<dbReference type="Pfam" id="PF01399">
    <property type="entry name" value="PCI"/>
    <property type="match status" value="1"/>
</dbReference>